<evidence type="ECO:0000313" key="6">
    <source>
        <dbReference type="Proteomes" id="UP000263377"/>
    </source>
</evidence>
<dbReference type="Gene3D" id="1.10.357.10">
    <property type="entry name" value="Tetracycline Repressor, domain 2"/>
    <property type="match status" value="1"/>
</dbReference>
<keyword evidence="1 2" id="KW-0238">DNA-binding</keyword>
<organism evidence="5 6">
    <name type="scientific">Kitasatospora xanthocidica</name>
    <dbReference type="NCBI Taxonomy" id="83382"/>
    <lineage>
        <taxon>Bacteria</taxon>
        <taxon>Bacillati</taxon>
        <taxon>Actinomycetota</taxon>
        <taxon>Actinomycetes</taxon>
        <taxon>Kitasatosporales</taxon>
        <taxon>Streptomycetaceae</taxon>
        <taxon>Kitasatospora</taxon>
    </lineage>
</organism>
<dbReference type="PANTHER" id="PTHR30055">
    <property type="entry name" value="HTH-TYPE TRANSCRIPTIONAL REGULATOR RUTR"/>
    <property type="match status" value="1"/>
</dbReference>
<dbReference type="InterPro" id="IPR009057">
    <property type="entry name" value="Homeodomain-like_sf"/>
</dbReference>
<dbReference type="GO" id="GO:0003700">
    <property type="term" value="F:DNA-binding transcription factor activity"/>
    <property type="evidence" value="ECO:0007669"/>
    <property type="project" value="TreeGrafter"/>
</dbReference>
<keyword evidence="6" id="KW-1185">Reference proteome</keyword>
<reference evidence="5 6" key="1">
    <citation type="submission" date="2018-08" db="EMBL/GenBank/DDBJ databases">
        <title>Diversity &amp; Physiological Properties of Lignin-Decomposing Actinobacteria from Soil.</title>
        <authorList>
            <person name="Roh S.G."/>
            <person name="Kim S.B."/>
        </authorList>
    </citation>
    <scope>NUCLEOTIDE SEQUENCE [LARGE SCALE GENOMIC DNA]</scope>
    <source>
        <strain evidence="5 6">MMS17-GH009</strain>
    </source>
</reference>
<dbReference type="Proteomes" id="UP000263377">
    <property type="component" value="Unassembled WGS sequence"/>
</dbReference>
<evidence type="ECO:0000313" key="5">
    <source>
        <dbReference type="EMBL" id="RGD62748.1"/>
    </source>
</evidence>
<protein>
    <submittedName>
        <fullName evidence="5">TetR/AcrR family transcriptional regulator</fullName>
    </submittedName>
</protein>
<dbReference type="InterPro" id="IPR001647">
    <property type="entry name" value="HTH_TetR"/>
</dbReference>
<dbReference type="InterPro" id="IPR050109">
    <property type="entry name" value="HTH-type_TetR-like_transc_reg"/>
</dbReference>
<name>A0A373A3L1_9ACTN</name>
<feature type="region of interest" description="Disordered" evidence="3">
    <location>
        <begin position="1"/>
        <end position="28"/>
    </location>
</feature>
<dbReference type="PANTHER" id="PTHR30055:SF200">
    <property type="entry name" value="HTH-TYPE TRANSCRIPTIONAL REPRESSOR BDCR"/>
    <property type="match status" value="1"/>
</dbReference>
<evidence type="ECO:0000256" key="2">
    <source>
        <dbReference type="PROSITE-ProRule" id="PRU00335"/>
    </source>
</evidence>
<dbReference type="SUPFAM" id="SSF46689">
    <property type="entry name" value="Homeodomain-like"/>
    <property type="match status" value="1"/>
</dbReference>
<dbReference type="GO" id="GO:0000976">
    <property type="term" value="F:transcription cis-regulatory region binding"/>
    <property type="evidence" value="ECO:0007669"/>
    <property type="project" value="TreeGrafter"/>
</dbReference>
<proteinExistence type="predicted"/>
<feature type="DNA-binding region" description="H-T-H motif" evidence="2">
    <location>
        <begin position="49"/>
        <end position="68"/>
    </location>
</feature>
<accession>A0A373A3L1</accession>
<gene>
    <name evidence="5" type="ORF">DR950_09080</name>
</gene>
<dbReference type="PROSITE" id="PS50977">
    <property type="entry name" value="HTH_TETR_2"/>
    <property type="match status" value="1"/>
</dbReference>
<sequence length="209" mass="22894">MAPAGAPSHPSPRPSSPRRASARQPSPRREDLLAATVRYVAEHNVSDLSLRPLAAGIGSSPRVLLYLFGSKEQLVREVLAVGRAEQLALLERSEAEGGSARETLDLLWEWLTQPEHRGALRLFFEGYVRAFGRREPWPDFGTASLEEWLPPLERVLDGTRANPTVVLAVLRGLLLDLLAGVDDESDSSDGSHARRVHAAWHAFLDAALA</sequence>
<dbReference type="Pfam" id="PF00440">
    <property type="entry name" value="TetR_N"/>
    <property type="match status" value="1"/>
</dbReference>
<evidence type="ECO:0000256" key="1">
    <source>
        <dbReference type="ARBA" id="ARBA00023125"/>
    </source>
</evidence>
<comment type="caution">
    <text evidence="5">The sequence shown here is derived from an EMBL/GenBank/DDBJ whole genome shotgun (WGS) entry which is preliminary data.</text>
</comment>
<evidence type="ECO:0000259" key="4">
    <source>
        <dbReference type="PROSITE" id="PS50977"/>
    </source>
</evidence>
<evidence type="ECO:0000256" key="3">
    <source>
        <dbReference type="SAM" id="MobiDB-lite"/>
    </source>
</evidence>
<dbReference type="AlphaFoldDB" id="A0A373A3L1"/>
<dbReference type="EMBL" id="QVIG01000001">
    <property type="protein sequence ID" value="RGD62748.1"/>
    <property type="molecule type" value="Genomic_DNA"/>
</dbReference>
<feature type="domain" description="HTH tetR-type" evidence="4">
    <location>
        <begin position="26"/>
        <end position="86"/>
    </location>
</feature>
<dbReference type="RefSeq" id="WP_117491396.1">
    <property type="nucleotide sequence ID" value="NZ_QVIG01000001.1"/>
</dbReference>